<organism evidence="2 3">
    <name type="scientific">Gallibacterium anatis 12656/12</name>
    <dbReference type="NCBI Taxonomy" id="1195244"/>
    <lineage>
        <taxon>Bacteria</taxon>
        <taxon>Pseudomonadati</taxon>
        <taxon>Pseudomonadota</taxon>
        <taxon>Gammaproteobacteria</taxon>
        <taxon>Pasteurellales</taxon>
        <taxon>Pasteurellaceae</taxon>
        <taxon>Gallibacterium</taxon>
    </lineage>
</organism>
<evidence type="ECO:0000313" key="3">
    <source>
        <dbReference type="Proteomes" id="UP000016529"/>
    </source>
</evidence>
<sequence>MKNAKDLIKNWKTNVYPYMQNIRTQQNDPIIENNFDLPKDLKDLTDELNFCFEEGIISQFSPEDLKTLEHKILEIRNFIRKLDNAQVSDSKERKIIFYLNNEYSQYKEKLISLRSFFDKLEFMDTYISSCKSAIKKIEIAIDNANKKYDEHIKVLIGEATEGYLFSEFKRQADDINNRIGDNSFFLFLTIIFIFLTGILFLKNTPNNLNNTIDITYYLFSKITMFIPLIFALLFLNRNIRDDRKLEQTYRHKEVVSKSYLNYLDFLDANPMIITNGKGEHIDNSQLIKEKVSQIAVESLGLNPALLLDKSTSEKIPMEELLSKILDKSTSEKIPMEELLSKILDRTTADKKG</sequence>
<evidence type="ECO:0000313" key="2">
    <source>
        <dbReference type="EMBL" id="ERF77336.1"/>
    </source>
</evidence>
<protein>
    <submittedName>
        <fullName evidence="2">Uncharacterized protein</fullName>
    </submittedName>
</protein>
<dbReference type="PATRIC" id="fig|1195244.3.peg.2309"/>
<feature type="transmembrane region" description="Helical" evidence="1">
    <location>
        <begin position="214"/>
        <end position="235"/>
    </location>
</feature>
<dbReference type="Proteomes" id="UP000016529">
    <property type="component" value="Unassembled WGS sequence"/>
</dbReference>
<dbReference type="AlphaFoldDB" id="U1GYS0"/>
<name>U1GYS0_9PAST</name>
<proteinExistence type="predicted"/>
<keyword evidence="1" id="KW-0812">Transmembrane</keyword>
<feature type="transmembrane region" description="Helical" evidence="1">
    <location>
        <begin position="184"/>
        <end position="202"/>
    </location>
</feature>
<accession>U1GYS0</accession>
<reference evidence="2 3" key="1">
    <citation type="journal article" date="2013" name="Genome Announc.">
        <title>Draft Genome Sequence of Gallibacterium anatis bv. haemolytica 12656-12 Liver, an Isolate Obtained from the Liver of a Septicemic Chicken.</title>
        <authorList>
            <person name="Kudirkiene E."/>
            <person name="Christensen H."/>
            <person name="Bojesen A.M."/>
        </authorList>
    </citation>
    <scope>NUCLEOTIDE SEQUENCE [LARGE SCALE GENOMIC DNA]</scope>
    <source>
        <strain evidence="2">12656/12</strain>
    </source>
</reference>
<dbReference type="RefSeq" id="WP_021462453.1">
    <property type="nucleotide sequence ID" value="NZ_AVOX01000070.1"/>
</dbReference>
<comment type="caution">
    <text evidence="2">The sequence shown here is derived from an EMBL/GenBank/DDBJ whole genome shotgun (WGS) entry which is preliminary data.</text>
</comment>
<gene>
    <name evidence="2" type="ORF">N561_12045</name>
</gene>
<keyword evidence="1" id="KW-0472">Membrane</keyword>
<dbReference type="EMBL" id="AVOX01000070">
    <property type="protein sequence ID" value="ERF77336.1"/>
    <property type="molecule type" value="Genomic_DNA"/>
</dbReference>
<evidence type="ECO:0000256" key="1">
    <source>
        <dbReference type="SAM" id="Phobius"/>
    </source>
</evidence>
<keyword evidence="1" id="KW-1133">Transmembrane helix</keyword>